<name>A0A556QS84_9BACT</name>
<evidence type="ECO:0000313" key="3">
    <source>
        <dbReference type="EMBL" id="TSJ79505.1"/>
    </source>
</evidence>
<dbReference type="Proteomes" id="UP000315648">
    <property type="component" value="Unassembled WGS sequence"/>
</dbReference>
<proteinExistence type="predicted"/>
<evidence type="ECO:0000256" key="1">
    <source>
        <dbReference type="SAM" id="Phobius"/>
    </source>
</evidence>
<keyword evidence="1" id="KW-0472">Membrane</keyword>
<dbReference type="InterPro" id="IPR002035">
    <property type="entry name" value="VWF_A"/>
</dbReference>
<keyword evidence="1" id="KW-1133">Transmembrane helix</keyword>
<evidence type="ECO:0000259" key="2">
    <source>
        <dbReference type="PROSITE" id="PS50234"/>
    </source>
</evidence>
<organism evidence="3 4">
    <name type="scientific">Rariglobus hedericola</name>
    <dbReference type="NCBI Taxonomy" id="2597822"/>
    <lineage>
        <taxon>Bacteria</taxon>
        <taxon>Pseudomonadati</taxon>
        <taxon>Verrucomicrobiota</taxon>
        <taxon>Opitutia</taxon>
        <taxon>Opitutales</taxon>
        <taxon>Opitutaceae</taxon>
        <taxon>Rariglobus</taxon>
    </lineage>
</organism>
<feature type="transmembrane region" description="Helical" evidence="1">
    <location>
        <begin position="12"/>
        <end position="37"/>
    </location>
</feature>
<feature type="domain" description="VWFA" evidence="2">
    <location>
        <begin position="158"/>
        <end position="378"/>
    </location>
</feature>
<gene>
    <name evidence="3" type="ORF">FPL22_09520</name>
</gene>
<keyword evidence="4" id="KW-1185">Reference proteome</keyword>
<keyword evidence="1" id="KW-0812">Transmembrane</keyword>
<dbReference type="PROSITE" id="PS50234">
    <property type="entry name" value="VWFA"/>
    <property type="match status" value="1"/>
</dbReference>
<reference evidence="3 4" key="1">
    <citation type="submission" date="2019-07" db="EMBL/GenBank/DDBJ databases">
        <title>Description of 53C-WASEF.</title>
        <authorList>
            <person name="Pitt A."/>
            <person name="Hahn M.W."/>
        </authorList>
    </citation>
    <scope>NUCLEOTIDE SEQUENCE [LARGE SCALE GENOMIC DNA]</scope>
    <source>
        <strain evidence="3 4">53C-WASEF</strain>
    </source>
</reference>
<dbReference type="OrthoDB" id="194413at2"/>
<accession>A0A556QS84</accession>
<dbReference type="EMBL" id="VMBG01000001">
    <property type="protein sequence ID" value="TSJ79505.1"/>
    <property type="molecule type" value="Genomic_DNA"/>
</dbReference>
<evidence type="ECO:0000313" key="4">
    <source>
        <dbReference type="Proteomes" id="UP000315648"/>
    </source>
</evidence>
<protein>
    <recommendedName>
        <fullName evidence="2">VWFA domain-containing protein</fullName>
    </recommendedName>
</protein>
<sequence>MSAPRPNLYRRVTASVPLLVTVAVHVVLIAIAGYFVVSEQIIGKKKSFDAATASEPSVAQKQVEHRLQVARKAGGSSSSSPVSAARIFSTADNALQMPAMPDLPSVGASSLSGMGFGAGLGAMGTGTGYNTGLGSRSLGGSGFMSMSFLGVTNQRASKVVFVVDISPGLMDIRKGGFRAFEILRTEISRLISTLPPANSFNVVLFDGQSIRLFAKELTPATVASKTEFFEWIKPINASLSSLGGSSIPGHAPRWTFSRPEKLKLDPEYGPASWIQSIQAALEQQPDTVFVITGGGAAGQIRYSDENIARRREQRAKQLEEIKASGLDVAGISAARGKAFAKLRAEFDAINKKLVAQKKDPFVIQDIRRVLAADFQAALKKAGFSLSLDTTGWTDKKGEPIWTDFSTNVATSHNAEFTDVIGHVSRLQYALKNRASLNIFLFTGPAEKTEASEKNLSTLSSKNGGKFNLITTKRLEELTRKES</sequence>
<comment type="caution">
    <text evidence="3">The sequence shown here is derived from an EMBL/GenBank/DDBJ whole genome shotgun (WGS) entry which is preliminary data.</text>
</comment>
<dbReference type="RefSeq" id="WP_144230046.1">
    <property type="nucleotide sequence ID" value="NZ_CBCRVV010000015.1"/>
</dbReference>
<dbReference type="AlphaFoldDB" id="A0A556QS84"/>